<dbReference type="SMART" id="SM00671">
    <property type="entry name" value="SEL1"/>
    <property type="match status" value="3"/>
</dbReference>
<dbReference type="Gene3D" id="1.25.40.10">
    <property type="entry name" value="Tetratricopeptide repeat domain"/>
    <property type="match status" value="1"/>
</dbReference>
<evidence type="ECO:0000313" key="3">
    <source>
        <dbReference type="Proteomes" id="UP001595476"/>
    </source>
</evidence>
<proteinExistence type="predicted"/>
<gene>
    <name evidence="2" type="ORF">ACFOEK_19845</name>
</gene>
<comment type="caution">
    <text evidence="2">The sequence shown here is derived from an EMBL/GenBank/DDBJ whole genome shotgun (WGS) entry which is preliminary data.</text>
</comment>
<evidence type="ECO:0008006" key="4">
    <source>
        <dbReference type="Google" id="ProtNLM"/>
    </source>
</evidence>
<dbReference type="InterPro" id="IPR011990">
    <property type="entry name" value="TPR-like_helical_dom_sf"/>
</dbReference>
<dbReference type="InterPro" id="IPR050767">
    <property type="entry name" value="Sel1_AlgK"/>
</dbReference>
<name>A0ABV7HHH0_9GAMM</name>
<dbReference type="RefSeq" id="WP_386723224.1">
    <property type="nucleotide sequence ID" value="NZ_JBHRSZ010000009.1"/>
</dbReference>
<dbReference type="Proteomes" id="UP001595476">
    <property type="component" value="Unassembled WGS sequence"/>
</dbReference>
<protein>
    <recommendedName>
        <fullName evidence="4">Sel1 repeat family protein</fullName>
    </recommendedName>
</protein>
<accession>A0ABV7HHH0</accession>
<feature type="signal peptide" evidence="1">
    <location>
        <begin position="1"/>
        <end position="24"/>
    </location>
</feature>
<feature type="chain" id="PRO_5047381082" description="Sel1 repeat family protein" evidence="1">
    <location>
        <begin position="25"/>
        <end position="451"/>
    </location>
</feature>
<keyword evidence="3" id="KW-1185">Reference proteome</keyword>
<dbReference type="EMBL" id="JBHRSZ010000009">
    <property type="protein sequence ID" value="MFC3153303.1"/>
    <property type="molecule type" value="Genomic_DNA"/>
</dbReference>
<evidence type="ECO:0000256" key="1">
    <source>
        <dbReference type="SAM" id="SignalP"/>
    </source>
</evidence>
<dbReference type="InterPro" id="IPR006597">
    <property type="entry name" value="Sel1-like"/>
</dbReference>
<dbReference type="SUPFAM" id="SSF81901">
    <property type="entry name" value="HCP-like"/>
    <property type="match status" value="1"/>
</dbReference>
<evidence type="ECO:0000313" key="2">
    <source>
        <dbReference type="EMBL" id="MFC3153303.1"/>
    </source>
</evidence>
<dbReference type="PANTHER" id="PTHR11102">
    <property type="entry name" value="SEL-1-LIKE PROTEIN"/>
    <property type="match status" value="1"/>
</dbReference>
<dbReference type="PANTHER" id="PTHR11102:SF160">
    <property type="entry name" value="ERAD-ASSOCIATED E3 UBIQUITIN-PROTEIN LIGASE COMPONENT HRD3"/>
    <property type="match status" value="1"/>
</dbReference>
<reference evidence="3" key="1">
    <citation type="journal article" date="2019" name="Int. J. Syst. Evol. Microbiol.">
        <title>The Global Catalogue of Microorganisms (GCM) 10K type strain sequencing project: providing services to taxonomists for standard genome sequencing and annotation.</title>
        <authorList>
            <consortium name="The Broad Institute Genomics Platform"/>
            <consortium name="The Broad Institute Genome Sequencing Center for Infectious Disease"/>
            <person name="Wu L."/>
            <person name="Ma J."/>
        </authorList>
    </citation>
    <scope>NUCLEOTIDE SEQUENCE [LARGE SCALE GENOMIC DNA]</scope>
    <source>
        <strain evidence="3">KCTC 52438</strain>
    </source>
</reference>
<sequence>MIKKNTRRLLLLLISVALSSAAYSDVMGMTDIRYQLHQDDQANLEADIRILAEAGSSSAQVMLADVLAENSNVESLKEASYWYQQSYQKGRGVIRSITSLARLSDQYDWLTDLNQQFYSNLNESFFFEKNAQTVIAGLEIFVTYPELFSETRIDQLISLHDGVCIEDCQGKLYKAVSLAFFESMDAAEPFFVDASKDSTRAIRIYFDSLPEEGKFTRFSQFANQLKKDIDSVDTASKLSIANRLRSLSEEFNQEVIFWLDQAIDGGYQEAYSVRAEYMLSFPLNFSYPETQKIIQQVSATEPQKGQLLEASLYIVREWKKLQPDKAYGILAKLDSEGVLEATIGLGDLYSMGGLDQVDQPQAIKTYLRAAERGSPVGYQKIANIYRGGRGIVNDKSKAFGYSKLASYLGNDASDVFLESLTKEMQLEELNAGEEAYQKYLSLYVLREGASL</sequence>
<keyword evidence="1" id="KW-0732">Signal</keyword>
<organism evidence="2 3">
    <name type="scientific">Litoribrevibacter euphylliae</name>
    <dbReference type="NCBI Taxonomy" id="1834034"/>
    <lineage>
        <taxon>Bacteria</taxon>
        <taxon>Pseudomonadati</taxon>
        <taxon>Pseudomonadota</taxon>
        <taxon>Gammaproteobacteria</taxon>
        <taxon>Oceanospirillales</taxon>
        <taxon>Oceanospirillaceae</taxon>
        <taxon>Litoribrevibacter</taxon>
    </lineage>
</organism>